<name>A0A1M6ADU8_9BACT</name>
<keyword evidence="2" id="KW-0732">Signal</keyword>
<keyword evidence="4" id="KW-1185">Reference proteome</keyword>
<organism evidence="3 4">
    <name type="scientific">Hymenobacter daecheongensis DSM 21074</name>
    <dbReference type="NCBI Taxonomy" id="1121955"/>
    <lineage>
        <taxon>Bacteria</taxon>
        <taxon>Pseudomonadati</taxon>
        <taxon>Bacteroidota</taxon>
        <taxon>Cytophagia</taxon>
        <taxon>Cytophagales</taxon>
        <taxon>Hymenobacteraceae</taxon>
        <taxon>Hymenobacter</taxon>
    </lineage>
</organism>
<feature type="chain" id="PRO_5013314033" evidence="2">
    <location>
        <begin position="25"/>
        <end position="79"/>
    </location>
</feature>
<evidence type="ECO:0000256" key="2">
    <source>
        <dbReference type="SAM" id="SignalP"/>
    </source>
</evidence>
<dbReference type="PROSITE" id="PS51257">
    <property type="entry name" value="PROKAR_LIPOPROTEIN"/>
    <property type="match status" value="1"/>
</dbReference>
<evidence type="ECO:0000313" key="4">
    <source>
        <dbReference type="Proteomes" id="UP000184418"/>
    </source>
</evidence>
<reference evidence="3 4" key="1">
    <citation type="submission" date="2016-11" db="EMBL/GenBank/DDBJ databases">
        <authorList>
            <person name="Jaros S."/>
            <person name="Januszkiewicz K."/>
            <person name="Wedrychowicz H."/>
        </authorList>
    </citation>
    <scope>NUCLEOTIDE SEQUENCE [LARGE SCALE GENOMIC DNA]</scope>
    <source>
        <strain evidence="3 4">DSM 21074</strain>
    </source>
</reference>
<dbReference type="RefSeq" id="WP_073105113.1">
    <property type="nucleotide sequence ID" value="NZ_FQYN01000001.1"/>
</dbReference>
<dbReference type="EMBL" id="FQYN01000001">
    <property type="protein sequence ID" value="SHI34592.1"/>
    <property type="molecule type" value="Genomic_DNA"/>
</dbReference>
<sequence length="79" mass="8259">MNKKFLLGLLAGASLLTLSVTSCQNPDYQTSDDVATEALPPIPAAPDTTGGKTAAENPATREINAANATEDIKKMQPQM</sequence>
<protein>
    <submittedName>
        <fullName evidence="3">Uncharacterized protein</fullName>
    </submittedName>
</protein>
<evidence type="ECO:0000256" key="1">
    <source>
        <dbReference type="SAM" id="MobiDB-lite"/>
    </source>
</evidence>
<dbReference type="Proteomes" id="UP000184418">
    <property type="component" value="Unassembled WGS sequence"/>
</dbReference>
<evidence type="ECO:0000313" key="3">
    <source>
        <dbReference type="EMBL" id="SHI34592.1"/>
    </source>
</evidence>
<feature type="signal peptide" evidence="2">
    <location>
        <begin position="1"/>
        <end position="24"/>
    </location>
</feature>
<gene>
    <name evidence="3" type="ORF">SAMN02745146_0602</name>
</gene>
<dbReference type="AlphaFoldDB" id="A0A1M6ADU8"/>
<proteinExistence type="predicted"/>
<feature type="region of interest" description="Disordered" evidence="1">
    <location>
        <begin position="39"/>
        <end position="58"/>
    </location>
</feature>
<dbReference type="OrthoDB" id="886269at2"/>
<accession>A0A1M6ADU8</accession>
<dbReference type="STRING" id="1121955.SAMN02745146_0602"/>